<feature type="non-terminal residue" evidence="1">
    <location>
        <position position="52"/>
    </location>
</feature>
<dbReference type="EMBL" id="JASAOG010000012">
    <property type="protein sequence ID" value="KAK0066004.1"/>
    <property type="molecule type" value="Genomic_DNA"/>
</dbReference>
<protein>
    <submittedName>
        <fullName evidence="1">Uncharacterized protein</fullName>
    </submittedName>
</protein>
<reference evidence="1" key="2">
    <citation type="submission" date="2023-04" db="EMBL/GenBank/DDBJ databases">
        <authorList>
            <person name="Bu L."/>
            <person name="Lu L."/>
            <person name="Laidemitt M.R."/>
            <person name="Zhang S.M."/>
            <person name="Mutuku M."/>
            <person name="Mkoji G."/>
            <person name="Steinauer M."/>
            <person name="Loker E.S."/>
        </authorList>
    </citation>
    <scope>NUCLEOTIDE SEQUENCE</scope>
    <source>
        <strain evidence="1">KasaAsao</strain>
        <tissue evidence="1">Whole Snail</tissue>
    </source>
</reference>
<evidence type="ECO:0000313" key="2">
    <source>
        <dbReference type="Proteomes" id="UP001233172"/>
    </source>
</evidence>
<keyword evidence="2" id="KW-1185">Reference proteome</keyword>
<gene>
    <name evidence="1" type="ORF">Bpfe_004801</name>
</gene>
<organism evidence="1 2">
    <name type="scientific">Biomphalaria pfeifferi</name>
    <name type="common">Bloodfluke planorb</name>
    <name type="synonym">Freshwater snail</name>
    <dbReference type="NCBI Taxonomy" id="112525"/>
    <lineage>
        <taxon>Eukaryota</taxon>
        <taxon>Metazoa</taxon>
        <taxon>Spiralia</taxon>
        <taxon>Lophotrochozoa</taxon>
        <taxon>Mollusca</taxon>
        <taxon>Gastropoda</taxon>
        <taxon>Heterobranchia</taxon>
        <taxon>Euthyneura</taxon>
        <taxon>Panpulmonata</taxon>
        <taxon>Hygrophila</taxon>
        <taxon>Lymnaeoidea</taxon>
        <taxon>Planorbidae</taxon>
        <taxon>Biomphalaria</taxon>
    </lineage>
</organism>
<comment type="caution">
    <text evidence="1">The sequence shown here is derived from an EMBL/GenBank/DDBJ whole genome shotgun (WGS) entry which is preliminary data.</text>
</comment>
<proteinExistence type="predicted"/>
<dbReference type="Proteomes" id="UP001233172">
    <property type="component" value="Unassembled WGS sequence"/>
</dbReference>
<name>A0AAD8FK28_BIOPF</name>
<sequence length="52" mass="5742">MSNGLSGSFLNTMKMATQVSAVHPYDIQESGYVRPRRSSLCPRLLGNSLRTI</sequence>
<reference evidence="1" key="1">
    <citation type="journal article" date="2023" name="PLoS Negl. Trop. Dis.">
        <title>A genome sequence for Biomphalaria pfeifferi, the major vector snail for the human-infecting parasite Schistosoma mansoni.</title>
        <authorList>
            <person name="Bu L."/>
            <person name="Lu L."/>
            <person name="Laidemitt M.R."/>
            <person name="Zhang S.M."/>
            <person name="Mutuku M."/>
            <person name="Mkoji G."/>
            <person name="Steinauer M."/>
            <person name="Loker E.S."/>
        </authorList>
    </citation>
    <scope>NUCLEOTIDE SEQUENCE</scope>
    <source>
        <strain evidence="1">KasaAsao</strain>
    </source>
</reference>
<accession>A0AAD8FK28</accession>
<dbReference type="AlphaFoldDB" id="A0AAD8FK28"/>
<evidence type="ECO:0000313" key="1">
    <source>
        <dbReference type="EMBL" id="KAK0066004.1"/>
    </source>
</evidence>